<protein>
    <recommendedName>
        <fullName evidence="3">Conidiation-specific protein 13</fullName>
    </recommendedName>
</protein>
<dbReference type="EMBL" id="JAUKUA010000005">
    <property type="protein sequence ID" value="KAK0711908.1"/>
    <property type="molecule type" value="Genomic_DNA"/>
</dbReference>
<reference evidence="1" key="1">
    <citation type="submission" date="2023-06" db="EMBL/GenBank/DDBJ databases">
        <title>Genome-scale phylogeny and comparative genomics of the fungal order Sordariales.</title>
        <authorList>
            <consortium name="Lawrence Berkeley National Laboratory"/>
            <person name="Hensen N."/>
            <person name="Bonometti L."/>
            <person name="Westerberg I."/>
            <person name="Brannstrom I.O."/>
            <person name="Guillou S."/>
            <person name="Cros-Aarteil S."/>
            <person name="Calhoun S."/>
            <person name="Haridas S."/>
            <person name="Kuo A."/>
            <person name="Mondo S."/>
            <person name="Pangilinan J."/>
            <person name="Riley R."/>
            <person name="Labutti K."/>
            <person name="Andreopoulos B."/>
            <person name="Lipzen A."/>
            <person name="Chen C."/>
            <person name="Yanf M."/>
            <person name="Daum C."/>
            <person name="Ng V."/>
            <person name="Clum A."/>
            <person name="Steindorff A."/>
            <person name="Ohm R."/>
            <person name="Martin F."/>
            <person name="Silar P."/>
            <person name="Natvig D."/>
            <person name="Lalanne C."/>
            <person name="Gautier V."/>
            <person name="Ament-Velasquez S.L."/>
            <person name="Kruys A."/>
            <person name="Hutchinson M.I."/>
            <person name="Powell A.J."/>
            <person name="Barry K."/>
            <person name="Miller A.N."/>
            <person name="Grigoriev I.V."/>
            <person name="Debuchy R."/>
            <person name="Gladieux P."/>
            <person name="Thoren M.H."/>
            <person name="Johannesson H."/>
        </authorList>
    </citation>
    <scope>NUCLEOTIDE SEQUENCE</scope>
    <source>
        <strain evidence="1">SMH4607-1</strain>
    </source>
</reference>
<comment type="caution">
    <text evidence="1">The sequence shown here is derived from an EMBL/GenBank/DDBJ whole genome shotgun (WGS) entry which is preliminary data.</text>
</comment>
<organism evidence="1 2">
    <name type="scientific">Lasiosphaeris hirsuta</name>
    <dbReference type="NCBI Taxonomy" id="260670"/>
    <lineage>
        <taxon>Eukaryota</taxon>
        <taxon>Fungi</taxon>
        <taxon>Dikarya</taxon>
        <taxon>Ascomycota</taxon>
        <taxon>Pezizomycotina</taxon>
        <taxon>Sordariomycetes</taxon>
        <taxon>Sordariomycetidae</taxon>
        <taxon>Sordariales</taxon>
        <taxon>Lasiosphaeriaceae</taxon>
        <taxon>Lasiosphaeris</taxon>
    </lineage>
</organism>
<keyword evidence="2" id="KW-1185">Reference proteome</keyword>
<dbReference type="Proteomes" id="UP001172102">
    <property type="component" value="Unassembled WGS sequence"/>
</dbReference>
<evidence type="ECO:0000313" key="1">
    <source>
        <dbReference type="EMBL" id="KAK0711908.1"/>
    </source>
</evidence>
<evidence type="ECO:0000313" key="2">
    <source>
        <dbReference type="Proteomes" id="UP001172102"/>
    </source>
</evidence>
<name>A0AA40A9S4_9PEZI</name>
<dbReference type="AlphaFoldDB" id="A0AA40A9S4"/>
<accession>A0AA40A9S4</accession>
<proteinExistence type="predicted"/>
<gene>
    <name evidence="1" type="ORF">B0H67DRAFT_492008</name>
</gene>
<evidence type="ECO:0008006" key="3">
    <source>
        <dbReference type="Google" id="ProtNLM"/>
    </source>
</evidence>
<sequence>MPLSLAVTLPPHISPRSAEINKPAIQPPFSESVQDKDFRANLPYRRWRYQEWSNYWIPKHCLEEAESNKLSPADFTVRDVWYEDCVAAWTICRHNNAKEPWESIINTLSQVPVGMRSHVANLIILPGPAPGLEDAAAYTRGSILAFTPSYFRLGVLFHEFTHILDMVALQGAVASRGYPDGTPFSRTHLWKWAIQNDTAVPTPYARATLEEDFADAGRWAMSDMTRGGRGLADYSAGWAECRNQIWGYEAWLGEVIFPAGGVCVGKIAGSEAVVTPARGPKEQAGMRPKGNLEGTDIKEIFLPRGAENMLFVYHGTAPTMW</sequence>